<keyword evidence="2" id="KW-1003">Cell membrane</keyword>
<evidence type="ECO:0000256" key="4">
    <source>
        <dbReference type="ARBA" id="ARBA00022692"/>
    </source>
</evidence>
<dbReference type="GO" id="GO:0005886">
    <property type="term" value="C:plasma membrane"/>
    <property type="evidence" value="ECO:0007669"/>
    <property type="project" value="TreeGrafter"/>
</dbReference>
<dbReference type="Gene3D" id="3.10.20.310">
    <property type="entry name" value="membrane protein fhac"/>
    <property type="match status" value="1"/>
</dbReference>
<keyword evidence="6 8" id="KW-0472">Membrane</keyword>
<keyword evidence="7" id="KW-0131">Cell cycle</keyword>
<evidence type="ECO:0000256" key="6">
    <source>
        <dbReference type="ARBA" id="ARBA00023136"/>
    </source>
</evidence>
<protein>
    <recommendedName>
        <fullName evidence="9">POTRA domain-containing protein</fullName>
    </recommendedName>
</protein>
<dbReference type="InterPro" id="IPR034746">
    <property type="entry name" value="POTRA"/>
</dbReference>
<evidence type="ECO:0000256" key="3">
    <source>
        <dbReference type="ARBA" id="ARBA00022618"/>
    </source>
</evidence>
<keyword evidence="5 8" id="KW-1133">Transmembrane helix</keyword>
<sequence>MRRAARQRRRFEKSEVRRFTRRSRRRRVAWAVTAGIAVTMATLVAVAVYSPLLALTTIQVDGTSRLDAEDLHAAVDGQLETPLALIDFDRITEELGDFPLVRSYVTETVPPHTLIIHIVEREPVGSLATGSGFDLVDPAGVVIERSQTRIPGVPLIDIGGEGSDSAAFDAAVEVLVALPEPVLVQLDTIVAGTRDDVQLTLASGGAEIIWGSADDSAIKARILAAALAQNYPNVIEYNVSAPGQLTYR</sequence>
<evidence type="ECO:0000256" key="7">
    <source>
        <dbReference type="ARBA" id="ARBA00023306"/>
    </source>
</evidence>
<keyword evidence="11" id="KW-1185">Reference proteome</keyword>
<comment type="subcellular location">
    <subcellularLocation>
        <location evidence="1">Membrane</location>
    </subcellularLocation>
</comment>
<evidence type="ECO:0000313" key="10">
    <source>
        <dbReference type="EMBL" id="QHO70189.1"/>
    </source>
</evidence>
<evidence type="ECO:0000256" key="2">
    <source>
        <dbReference type="ARBA" id="ARBA00022475"/>
    </source>
</evidence>
<dbReference type="KEGG" id="mant:BHD05_11575"/>
<dbReference type="Pfam" id="PF08478">
    <property type="entry name" value="POTRA_1"/>
    <property type="match status" value="1"/>
</dbReference>
<proteinExistence type="predicted"/>
<evidence type="ECO:0000313" key="11">
    <source>
        <dbReference type="Proteomes" id="UP000464507"/>
    </source>
</evidence>
<dbReference type="PANTHER" id="PTHR37820">
    <property type="entry name" value="CELL DIVISION PROTEIN DIVIB"/>
    <property type="match status" value="1"/>
</dbReference>
<dbReference type="InterPro" id="IPR013685">
    <property type="entry name" value="POTRA_FtsQ_type"/>
</dbReference>
<evidence type="ECO:0000259" key="9">
    <source>
        <dbReference type="PROSITE" id="PS51779"/>
    </source>
</evidence>
<feature type="transmembrane region" description="Helical" evidence="8">
    <location>
        <begin position="28"/>
        <end position="49"/>
    </location>
</feature>
<feature type="domain" description="POTRA" evidence="9">
    <location>
        <begin position="53"/>
        <end position="121"/>
    </location>
</feature>
<keyword evidence="3" id="KW-0132">Cell division</keyword>
<evidence type="ECO:0000256" key="5">
    <source>
        <dbReference type="ARBA" id="ARBA00022989"/>
    </source>
</evidence>
<name>A0A7L5AP96_9MICO</name>
<organism evidence="10 11">
    <name type="scientific">Marisediminicola antarctica</name>
    <dbReference type="NCBI Taxonomy" id="674079"/>
    <lineage>
        <taxon>Bacteria</taxon>
        <taxon>Bacillati</taxon>
        <taxon>Actinomycetota</taxon>
        <taxon>Actinomycetes</taxon>
        <taxon>Micrococcales</taxon>
        <taxon>Microbacteriaceae</taxon>
        <taxon>Marisediminicola</taxon>
    </lineage>
</organism>
<keyword evidence="4 8" id="KW-0812">Transmembrane</keyword>
<evidence type="ECO:0000256" key="1">
    <source>
        <dbReference type="ARBA" id="ARBA00004370"/>
    </source>
</evidence>
<gene>
    <name evidence="10" type="ORF">BHD05_11575</name>
</gene>
<evidence type="ECO:0000256" key="8">
    <source>
        <dbReference type="SAM" id="Phobius"/>
    </source>
</evidence>
<dbReference type="Proteomes" id="UP000464507">
    <property type="component" value="Chromosome"/>
</dbReference>
<dbReference type="AlphaFoldDB" id="A0A7L5AP96"/>
<dbReference type="PANTHER" id="PTHR37820:SF1">
    <property type="entry name" value="CELL DIVISION PROTEIN FTSQ"/>
    <property type="match status" value="1"/>
</dbReference>
<reference evidence="10 11" key="1">
    <citation type="submission" date="2016-09" db="EMBL/GenBank/DDBJ databases">
        <title>Complete genome sequence of microbes from the polar regions.</title>
        <authorList>
            <person name="Liao L."/>
            <person name="Chen B."/>
        </authorList>
    </citation>
    <scope>NUCLEOTIDE SEQUENCE [LARGE SCALE GENOMIC DNA]</scope>
    <source>
        <strain evidence="10 11">ZS314</strain>
    </source>
</reference>
<dbReference type="GO" id="GO:0051301">
    <property type="term" value="P:cell division"/>
    <property type="evidence" value="ECO:0007669"/>
    <property type="project" value="UniProtKB-KW"/>
</dbReference>
<accession>A0A7L5AP96</accession>
<dbReference type="PROSITE" id="PS51779">
    <property type="entry name" value="POTRA"/>
    <property type="match status" value="1"/>
</dbReference>
<dbReference type="InterPro" id="IPR050487">
    <property type="entry name" value="FtsQ_DivIB"/>
</dbReference>
<dbReference type="EMBL" id="CP017146">
    <property type="protein sequence ID" value="QHO70189.1"/>
    <property type="molecule type" value="Genomic_DNA"/>
</dbReference>